<evidence type="ECO:0000313" key="3">
    <source>
        <dbReference type="EMBL" id="PXY95166.1"/>
    </source>
</evidence>
<dbReference type="RefSeq" id="WP_039104939.1">
    <property type="nucleotide sequence ID" value="NZ_CALYQC010000099.1"/>
</dbReference>
<dbReference type="KEGG" id="fpp:FPB0191_01415"/>
<dbReference type="SUPFAM" id="SSF47336">
    <property type="entry name" value="ACP-like"/>
    <property type="match status" value="1"/>
</dbReference>
<proteinExistence type="predicted"/>
<feature type="domain" description="Carrier" evidence="1">
    <location>
        <begin position="1"/>
        <end position="77"/>
    </location>
</feature>
<gene>
    <name evidence="3" type="ORF">DKK76_06880</name>
    <name evidence="2" type="ORF">FPB0191_01415</name>
</gene>
<dbReference type="OrthoDB" id="6555971at2"/>
<evidence type="ECO:0000313" key="4">
    <source>
        <dbReference type="Proteomes" id="UP000030901"/>
    </source>
</evidence>
<name>A0A0A7S130_FRIPE</name>
<keyword evidence="4" id="KW-1185">Reference proteome</keyword>
<dbReference type="Proteomes" id="UP000247838">
    <property type="component" value="Unassembled WGS sequence"/>
</dbReference>
<dbReference type="Proteomes" id="UP000030901">
    <property type="component" value="Chromosome"/>
</dbReference>
<sequence length="79" mass="8875">MELFDFIVEQVTELTDIDAELITRDTLLSELDLVSLDYVSIEVALKKKYGLSINMAELAQKQISSVGGFIDYLSRSLES</sequence>
<protein>
    <submittedName>
        <fullName evidence="3">Acyl carrier protein</fullName>
    </submittedName>
    <submittedName>
        <fullName evidence="2">Phosphopantetheine attachment site</fullName>
    </submittedName>
</protein>
<dbReference type="Pfam" id="PF00550">
    <property type="entry name" value="PP-binding"/>
    <property type="match status" value="1"/>
</dbReference>
<reference evidence="3 5" key="2">
    <citation type="submission" date="2018-05" db="EMBL/GenBank/DDBJ databases">
        <title>Reference genomes for bee gut microbiota database.</title>
        <authorList>
            <person name="Ellegaard K.M."/>
        </authorList>
    </citation>
    <scope>NUCLEOTIDE SEQUENCE [LARGE SCALE GENOMIC DNA]</scope>
    <source>
        <strain evidence="3 5">ESL0167</strain>
    </source>
</reference>
<dbReference type="AlphaFoldDB" id="A0A0A7S130"/>
<evidence type="ECO:0000259" key="1">
    <source>
        <dbReference type="PROSITE" id="PS50075"/>
    </source>
</evidence>
<dbReference type="STRING" id="1267021.FPB0191_01415"/>
<dbReference type="Gene3D" id="1.10.1200.10">
    <property type="entry name" value="ACP-like"/>
    <property type="match status" value="1"/>
</dbReference>
<dbReference type="EMBL" id="CP009056">
    <property type="protein sequence ID" value="AJA45234.1"/>
    <property type="molecule type" value="Genomic_DNA"/>
</dbReference>
<dbReference type="InterPro" id="IPR036736">
    <property type="entry name" value="ACP-like_sf"/>
</dbReference>
<accession>A0A0A7S130</accession>
<dbReference type="InterPro" id="IPR009081">
    <property type="entry name" value="PP-bd_ACP"/>
</dbReference>
<dbReference type="EMBL" id="QGLM01000014">
    <property type="protein sequence ID" value="PXY95166.1"/>
    <property type="molecule type" value="Genomic_DNA"/>
</dbReference>
<dbReference type="HOGENOM" id="CLU_197268_0_0_6"/>
<reference evidence="2 4" key="1">
    <citation type="journal article" date="2014" name="Appl. Environ. Microbiol.">
        <title>Gut symbionts from distinct hosts exhibit genotoxic activity via divergent colibactin biosynthetic pathways.</title>
        <authorList>
            <person name="Engel P."/>
            <person name="Vizcaino M.I."/>
            <person name="Crawford J.M."/>
        </authorList>
    </citation>
    <scope>NUCLEOTIDE SEQUENCE [LARGE SCALE GENOMIC DNA]</scope>
    <source>
        <strain evidence="2 4">PEB0191</strain>
    </source>
</reference>
<evidence type="ECO:0000313" key="5">
    <source>
        <dbReference type="Proteomes" id="UP000247838"/>
    </source>
</evidence>
<organism evidence="2 4">
    <name type="scientific">Frischella perrara</name>
    <dbReference type="NCBI Taxonomy" id="1267021"/>
    <lineage>
        <taxon>Bacteria</taxon>
        <taxon>Pseudomonadati</taxon>
        <taxon>Pseudomonadota</taxon>
        <taxon>Gammaproteobacteria</taxon>
        <taxon>Orbales</taxon>
        <taxon>Orbaceae</taxon>
        <taxon>Frischella</taxon>
    </lineage>
</organism>
<dbReference type="PROSITE" id="PS50075">
    <property type="entry name" value="CARRIER"/>
    <property type="match status" value="1"/>
</dbReference>
<evidence type="ECO:0000313" key="2">
    <source>
        <dbReference type="EMBL" id="AJA45234.1"/>
    </source>
</evidence>